<name>A0ABQ4R8M1_9HYPH</name>
<dbReference type="InterPro" id="IPR023631">
    <property type="entry name" value="Amidase_dom"/>
</dbReference>
<dbReference type="InterPro" id="IPR000120">
    <property type="entry name" value="Amidase"/>
</dbReference>
<comment type="caution">
    <text evidence="4">The sequence shown here is derived from an EMBL/GenBank/DDBJ whole genome shotgun (WGS) entry which is preliminary data.</text>
</comment>
<dbReference type="Proteomes" id="UP001055167">
    <property type="component" value="Unassembled WGS sequence"/>
</dbReference>
<dbReference type="InterPro" id="IPR020556">
    <property type="entry name" value="Amidase_CS"/>
</dbReference>
<reference evidence="4" key="1">
    <citation type="journal article" date="2021" name="Front. Microbiol.">
        <title>Comprehensive Comparative Genomics and Phenotyping of Methylobacterium Species.</title>
        <authorList>
            <person name="Alessa O."/>
            <person name="Ogura Y."/>
            <person name="Fujitani Y."/>
            <person name="Takami H."/>
            <person name="Hayashi T."/>
            <person name="Sahin N."/>
            <person name="Tani A."/>
        </authorList>
    </citation>
    <scope>NUCLEOTIDE SEQUENCE</scope>
    <source>
        <strain evidence="4">KCTC 52305</strain>
    </source>
</reference>
<evidence type="ECO:0000313" key="4">
    <source>
        <dbReference type="EMBL" id="GJD53245.1"/>
    </source>
</evidence>
<protein>
    <recommendedName>
        <fullName evidence="2">Indoleacetamide hydrolase</fullName>
    </recommendedName>
</protein>
<dbReference type="EMBL" id="BPQH01000027">
    <property type="protein sequence ID" value="GJD53245.1"/>
    <property type="molecule type" value="Genomic_DNA"/>
</dbReference>
<accession>A0ABQ4R8M1</accession>
<reference evidence="4" key="2">
    <citation type="submission" date="2021-08" db="EMBL/GenBank/DDBJ databases">
        <authorList>
            <person name="Tani A."/>
            <person name="Ola A."/>
            <person name="Ogura Y."/>
            <person name="Katsura K."/>
            <person name="Hayashi T."/>
        </authorList>
    </citation>
    <scope>NUCLEOTIDE SEQUENCE</scope>
    <source>
        <strain evidence="4">KCTC 52305</strain>
    </source>
</reference>
<feature type="domain" description="Amidase" evidence="3">
    <location>
        <begin position="35"/>
        <end position="452"/>
    </location>
</feature>
<proteinExistence type="predicted"/>
<dbReference type="Pfam" id="PF01425">
    <property type="entry name" value="Amidase"/>
    <property type="match status" value="1"/>
</dbReference>
<dbReference type="PANTHER" id="PTHR11895:SF176">
    <property type="entry name" value="AMIDASE AMID-RELATED"/>
    <property type="match status" value="1"/>
</dbReference>
<keyword evidence="5" id="KW-1185">Reference proteome</keyword>
<evidence type="ECO:0000313" key="5">
    <source>
        <dbReference type="Proteomes" id="UP001055167"/>
    </source>
</evidence>
<dbReference type="SUPFAM" id="SSF75304">
    <property type="entry name" value="Amidase signature (AS) enzymes"/>
    <property type="match status" value="1"/>
</dbReference>
<dbReference type="InterPro" id="IPR036928">
    <property type="entry name" value="AS_sf"/>
</dbReference>
<evidence type="ECO:0000256" key="2">
    <source>
        <dbReference type="ARBA" id="ARBA00021874"/>
    </source>
</evidence>
<organism evidence="4 5">
    <name type="scientific">Methylobacterium crusticola</name>
    <dbReference type="NCBI Taxonomy" id="1697972"/>
    <lineage>
        <taxon>Bacteria</taxon>
        <taxon>Pseudomonadati</taxon>
        <taxon>Pseudomonadota</taxon>
        <taxon>Alphaproteobacteria</taxon>
        <taxon>Hyphomicrobiales</taxon>
        <taxon>Methylobacteriaceae</taxon>
        <taxon>Methylobacterium</taxon>
    </lineage>
</organism>
<evidence type="ECO:0000256" key="1">
    <source>
        <dbReference type="ARBA" id="ARBA00003871"/>
    </source>
</evidence>
<comment type="function">
    <text evidence="1">Hydrolyzes indole-3-acetamide (IAM) into indole-3-acetic acid (IAA).</text>
</comment>
<dbReference type="PROSITE" id="PS00571">
    <property type="entry name" value="AMIDASES"/>
    <property type="match status" value="1"/>
</dbReference>
<dbReference type="Gene3D" id="3.90.1300.10">
    <property type="entry name" value="Amidase signature (AS) domain"/>
    <property type="match status" value="1"/>
</dbReference>
<sequence length="472" mass="50387">MTSAVQPGSDAEAILDRGVRKIGHMLRAREVSASEIARACLARIRRHDGHLNSFITVTEERALARAAQADAELARGVDRGPFHGIPYALKDNVDTAGILSSSHSRIFADRVPAEDAEVARRLAEAGGVLVGKTATFEFAIGGPAWDLPWPPARNPWNRDYLPGGSSSGSGAAVGAGFVPGAVGTDTGGSVRWPAAMCGVAGLKPTYGRVSRRGIHPNTYSLDHAGPLTRTVEDCALMLGAMAGHDPRDPGSIDVPVEDYAAALTGDVRGLRIGLVRHWYASDGHPEVVDAVDAAVAVLRSLGAAVEEIVLDPLQDYVDAKTTLSVSELYAVHEADLKTRPGEFGRHLRTRVIGGALIRAEDYIQAQRWRTELVTRAMAHFRRFDLLVTAGWLAPADPADPDGADFFRKRLLVTMPFSLTGMPALVVPCGLSSGGLPLSLQIGGRPFDEARVLRAGDAYQRATAWHHARPVLP</sequence>
<evidence type="ECO:0000259" key="3">
    <source>
        <dbReference type="Pfam" id="PF01425"/>
    </source>
</evidence>
<dbReference type="PANTHER" id="PTHR11895">
    <property type="entry name" value="TRANSAMIDASE"/>
    <property type="match status" value="1"/>
</dbReference>
<gene>
    <name evidence="4" type="primary">gatA_2</name>
    <name evidence="4" type="ORF">OPKNFCMD_6017</name>
</gene>